<dbReference type="GO" id="GO:0071949">
    <property type="term" value="F:FAD binding"/>
    <property type="evidence" value="ECO:0007669"/>
    <property type="project" value="InterPro"/>
</dbReference>
<keyword evidence="4" id="KW-0560">Oxidoreductase</keyword>
<sequence>MSYEENEFGVNICCSDNTVYTGDLLVGADGAYSRIRQTMQRQLEKKGLLRRPIEKQQQIPNYVCMLGVAQPGNPERYQCLKDPFVNFSSVMGGNGLGWNVINIPDDKICWSLWIQLDVSSLSQEVLLQDDEWTSKNNDKMISVFRRMPCPYGGTMGELIDATPPDLISKVFLEEQLFETWHHGRTVLIGDSCHTMLPGAGQGATNAMQDAVILANCLVELKDLKLNTIRFALEDFQEQRYRHARRQYLYSKMVSKLMSGQRIYEDTATYRPQVCFLPPTENRGSGYVLPQNNRQYSEDEAKAQVATLWGHSDEKTDIIDGDDETEVVIGGGALAHFADDS</sequence>
<proteinExistence type="inferred from homology"/>
<organism evidence="6 7">
    <name type="scientific">Mortierella polycephala</name>
    <dbReference type="NCBI Taxonomy" id="41804"/>
    <lineage>
        <taxon>Eukaryota</taxon>
        <taxon>Fungi</taxon>
        <taxon>Fungi incertae sedis</taxon>
        <taxon>Mucoromycota</taxon>
        <taxon>Mortierellomycotina</taxon>
        <taxon>Mortierellomycetes</taxon>
        <taxon>Mortierellales</taxon>
        <taxon>Mortierellaceae</taxon>
        <taxon>Mortierella</taxon>
    </lineage>
</organism>
<gene>
    <name evidence="6" type="ORF">BG011_003128</name>
</gene>
<dbReference type="Gene3D" id="3.50.50.60">
    <property type="entry name" value="FAD/NAD(P)-binding domain"/>
    <property type="match status" value="1"/>
</dbReference>
<dbReference type="EMBL" id="JAAAJA010000021">
    <property type="protein sequence ID" value="KAG0266141.1"/>
    <property type="molecule type" value="Genomic_DNA"/>
</dbReference>
<keyword evidence="7" id="KW-1185">Reference proteome</keyword>
<feature type="domain" description="FAD-binding" evidence="5">
    <location>
        <begin position="164"/>
        <end position="219"/>
    </location>
</feature>
<name>A0A9P6QI72_9FUNG</name>
<dbReference type="PRINTS" id="PR00420">
    <property type="entry name" value="RNGMNOXGNASE"/>
</dbReference>
<keyword evidence="2" id="KW-0285">Flavoprotein</keyword>
<comment type="similarity">
    <text evidence="1">Belongs to the paxM FAD-dependent monooxygenase family.</text>
</comment>
<dbReference type="GO" id="GO:0004497">
    <property type="term" value="F:monooxygenase activity"/>
    <property type="evidence" value="ECO:0007669"/>
    <property type="project" value="InterPro"/>
</dbReference>
<dbReference type="InterPro" id="IPR050562">
    <property type="entry name" value="FAD_mOase_fung"/>
</dbReference>
<dbReference type="PANTHER" id="PTHR47356">
    <property type="entry name" value="FAD-DEPENDENT MONOOXYGENASE ASQG-RELATED"/>
    <property type="match status" value="1"/>
</dbReference>
<dbReference type="Proteomes" id="UP000726737">
    <property type="component" value="Unassembled WGS sequence"/>
</dbReference>
<dbReference type="Pfam" id="PF01494">
    <property type="entry name" value="FAD_binding_3"/>
    <property type="match status" value="1"/>
</dbReference>
<dbReference type="SUPFAM" id="SSF51905">
    <property type="entry name" value="FAD/NAD(P)-binding domain"/>
    <property type="match status" value="1"/>
</dbReference>
<reference evidence="6" key="1">
    <citation type="journal article" date="2020" name="Fungal Divers.">
        <title>Resolving the Mortierellaceae phylogeny through synthesis of multi-gene phylogenetics and phylogenomics.</title>
        <authorList>
            <person name="Vandepol N."/>
            <person name="Liber J."/>
            <person name="Desiro A."/>
            <person name="Na H."/>
            <person name="Kennedy M."/>
            <person name="Barry K."/>
            <person name="Grigoriev I.V."/>
            <person name="Miller A.N."/>
            <person name="O'Donnell K."/>
            <person name="Stajich J.E."/>
            <person name="Bonito G."/>
        </authorList>
    </citation>
    <scope>NUCLEOTIDE SEQUENCE</scope>
    <source>
        <strain evidence="6">KOD948</strain>
    </source>
</reference>
<evidence type="ECO:0000313" key="7">
    <source>
        <dbReference type="Proteomes" id="UP000726737"/>
    </source>
</evidence>
<protein>
    <recommendedName>
        <fullName evidence="5">FAD-binding domain-containing protein</fullName>
    </recommendedName>
</protein>
<accession>A0A9P6QI72</accession>
<evidence type="ECO:0000313" key="6">
    <source>
        <dbReference type="EMBL" id="KAG0266141.1"/>
    </source>
</evidence>
<dbReference type="InterPro" id="IPR002938">
    <property type="entry name" value="FAD-bd"/>
</dbReference>
<evidence type="ECO:0000256" key="1">
    <source>
        <dbReference type="ARBA" id="ARBA00007992"/>
    </source>
</evidence>
<dbReference type="PANTHER" id="PTHR47356:SF2">
    <property type="entry name" value="FAD-BINDING DOMAIN-CONTAINING PROTEIN-RELATED"/>
    <property type="match status" value="1"/>
</dbReference>
<evidence type="ECO:0000256" key="2">
    <source>
        <dbReference type="ARBA" id="ARBA00022630"/>
    </source>
</evidence>
<dbReference type="AlphaFoldDB" id="A0A9P6QI72"/>
<evidence type="ECO:0000256" key="3">
    <source>
        <dbReference type="ARBA" id="ARBA00022827"/>
    </source>
</evidence>
<dbReference type="InterPro" id="IPR036188">
    <property type="entry name" value="FAD/NAD-bd_sf"/>
</dbReference>
<evidence type="ECO:0000259" key="5">
    <source>
        <dbReference type="Pfam" id="PF01494"/>
    </source>
</evidence>
<dbReference type="OrthoDB" id="655030at2759"/>
<evidence type="ECO:0000256" key="4">
    <source>
        <dbReference type="ARBA" id="ARBA00023002"/>
    </source>
</evidence>
<comment type="caution">
    <text evidence="6">The sequence shown here is derived from an EMBL/GenBank/DDBJ whole genome shotgun (WGS) entry which is preliminary data.</text>
</comment>
<keyword evidence="3" id="KW-0274">FAD</keyword>